<keyword evidence="3 5" id="KW-0067">ATP-binding</keyword>
<evidence type="ECO:0000313" key="6">
    <source>
        <dbReference type="Proteomes" id="UP000617402"/>
    </source>
</evidence>
<dbReference type="InterPro" id="IPR027417">
    <property type="entry name" value="P-loop_NTPase"/>
</dbReference>
<organism evidence="5 6">
    <name type="scientific">Heliobacterium chlorum</name>
    <dbReference type="NCBI Taxonomy" id="2698"/>
    <lineage>
        <taxon>Bacteria</taxon>
        <taxon>Bacillati</taxon>
        <taxon>Bacillota</taxon>
        <taxon>Clostridia</taxon>
        <taxon>Eubacteriales</taxon>
        <taxon>Heliobacteriaceae</taxon>
        <taxon>Heliobacterium</taxon>
    </lineage>
</organism>
<dbReference type="GO" id="GO:0005524">
    <property type="term" value="F:ATP binding"/>
    <property type="evidence" value="ECO:0007669"/>
    <property type="project" value="UniProtKB-KW"/>
</dbReference>
<dbReference type="Gene3D" id="3.40.50.300">
    <property type="entry name" value="P-loop containing nucleotide triphosphate hydrolases"/>
    <property type="match status" value="1"/>
</dbReference>
<proteinExistence type="predicted"/>
<comment type="caution">
    <text evidence="5">The sequence shown here is derived from an EMBL/GenBank/DDBJ whole genome shotgun (WGS) entry which is preliminary data.</text>
</comment>
<dbReference type="PANTHER" id="PTHR42788">
    <property type="entry name" value="TAURINE IMPORT ATP-BINDING PROTEIN-RELATED"/>
    <property type="match status" value="1"/>
</dbReference>
<dbReference type="InterPro" id="IPR050166">
    <property type="entry name" value="ABC_transporter_ATP-bind"/>
</dbReference>
<evidence type="ECO:0000256" key="3">
    <source>
        <dbReference type="ARBA" id="ARBA00022840"/>
    </source>
</evidence>
<evidence type="ECO:0000256" key="1">
    <source>
        <dbReference type="ARBA" id="ARBA00022448"/>
    </source>
</evidence>
<dbReference type="RefSeq" id="WP_188040941.1">
    <property type="nucleotide sequence ID" value="NZ_JACVHF010000014.1"/>
</dbReference>
<evidence type="ECO:0000313" key="5">
    <source>
        <dbReference type="EMBL" id="MBC9785488.1"/>
    </source>
</evidence>
<dbReference type="InterPro" id="IPR017871">
    <property type="entry name" value="ABC_transporter-like_CS"/>
</dbReference>
<gene>
    <name evidence="5" type="ORF">H1S01_13325</name>
</gene>
<evidence type="ECO:0000259" key="4">
    <source>
        <dbReference type="PROSITE" id="PS50893"/>
    </source>
</evidence>
<reference evidence="5 6" key="1">
    <citation type="submission" date="2020-07" db="EMBL/GenBank/DDBJ databases">
        <title>Draft whole-genome sequence of Heliobacterium chlorum DSM 3682, type strain.</title>
        <authorList>
            <person name="Kyndt J.A."/>
            <person name="Meyer T.E."/>
            <person name="Imhoff J.F."/>
        </authorList>
    </citation>
    <scope>NUCLEOTIDE SEQUENCE [LARGE SCALE GENOMIC DNA]</scope>
    <source>
        <strain evidence="5 6">DSM 3682</strain>
    </source>
</reference>
<evidence type="ECO:0000256" key="2">
    <source>
        <dbReference type="ARBA" id="ARBA00022741"/>
    </source>
</evidence>
<dbReference type="PROSITE" id="PS50893">
    <property type="entry name" value="ABC_TRANSPORTER_2"/>
    <property type="match status" value="1"/>
</dbReference>
<dbReference type="SMART" id="SM00382">
    <property type="entry name" value="AAA"/>
    <property type="match status" value="1"/>
</dbReference>
<dbReference type="InterPro" id="IPR003593">
    <property type="entry name" value="AAA+_ATPase"/>
</dbReference>
<protein>
    <submittedName>
        <fullName evidence="5">ABC transporter ATP-binding protein</fullName>
    </submittedName>
</protein>
<accession>A0ABR7T3Y1</accession>
<keyword evidence="1" id="KW-0813">Transport</keyword>
<name>A0ABR7T3Y1_HELCL</name>
<keyword evidence="6" id="KW-1185">Reference proteome</keyword>
<feature type="domain" description="ABC transporter" evidence="4">
    <location>
        <begin position="10"/>
        <end position="239"/>
    </location>
</feature>
<dbReference type="SUPFAM" id="SSF52540">
    <property type="entry name" value="P-loop containing nucleoside triphosphate hydrolases"/>
    <property type="match status" value="1"/>
</dbReference>
<sequence>MNTVQEPAHLTIQQLTKTFKVKDGDVAALKDINLTVREGEFISIVGSSGCGKSTMLRIIAGLETQFEGILRLGGQPIAEPGLDRGFVFQEHRLLPWLTVRENVAFGLLTNPKEDQDKLIQEHIDLVELKGFEKAYPHQLSGGMAQRAAIARALVNRPQVLLLDEPFGALDALTKIQMQEEILRIWQLEKMTMILVTHDIDEAIYLGDRVVIMSSRPGRIKKIVPVEMGRPRDRNSSHFNQIRKTVYSEFFSEQEQPFVYSI</sequence>
<dbReference type="Proteomes" id="UP000617402">
    <property type="component" value="Unassembled WGS sequence"/>
</dbReference>
<dbReference type="Pfam" id="PF00005">
    <property type="entry name" value="ABC_tran"/>
    <property type="match status" value="1"/>
</dbReference>
<dbReference type="PANTHER" id="PTHR42788:SF13">
    <property type="entry name" value="ALIPHATIC SULFONATES IMPORT ATP-BINDING PROTEIN SSUB"/>
    <property type="match status" value="1"/>
</dbReference>
<dbReference type="CDD" id="cd03293">
    <property type="entry name" value="ABC_NrtD_SsuB_transporters"/>
    <property type="match status" value="1"/>
</dbReference>
<dbReference type="PROSITE" id="PS00211">
    <property type="entry name" value="ABC_TRANSPORTER_1"/>
    <property type="match status" value="1"/>
</dbReference>
<dbReference type="EMBL" id="JACVHF010000014">
    <property type="protein sequence ID" value="MBC9785488.1"/>
    <property type="molecule type" value="Genomic_DNA"/>
</dbReference>
<keyword evidence="2" id="KW-0547">Nucleotide-binding</keyword>
<dbReference type="InterPro" id="IPR003439">
    <property type="entry name" value="ABC_transporter-like_ATP-bd"/>
</dbReference>